<dbReference type="AlphaFoldDB" id="A0A382EFB3"/>
<proteinExistence type="predicted"/>
<dbReference type="EMBL" id="UINC01044214">
    <property type="protein sequence ID" value="SVB49360.1"/>
    <property type="molecule type" value="Genomic_DNA"/>
</dbReference>
<reference evidence="1" key="1">
    <citation type="submission" date="2018-05" db="EMBL/GenBank/DDBJ databases">
        <authorList>
            <person name="Lanie J.A."/>
            <person name="Ng W.-L."/>
            <person name="Kazmierczak K.M."/>
            <person name="Andrzejewski T.M."/>
            <person name="Davidsen T.M."/>
            <person name="Wayne K.J."/>
            <person name="Tettelin H."/>
            <person name="Glass J.I."/>
            <person name="Rusch D."/>
            <person name="Podicherti R."/>
            <person name="Tsui H.-C.T."/>
            <person name="Winkler M.E."/>
        </authorList>
    </citation>
    <scope>NUCLEOTIDE SEQUENCE</scope>
</reference>
<evidence type="ECO:0000313" key="1">
    <source>
        <dbReference type="EMBL" id="SVB49360.1"/>
    </source>
</evidence>
<feature type="non-terminal residue" evidence="1">
    <location>
        <position position="48"/>
    </location>
</feature>
<name>A0A382EFB3_9ZZZZ</name>
<protein>
    <submittedName>
        <fullName evidence="1">Uncharacterized protein</fullName>
    </submittedName>
</protein>
<organism evidence="1">
    <name type="scientific">marine metagenome</name>
    <dbReference type="NCBI Taxonomy" id="408172"/>
    <lineage>
        <taxon>unclassified sequences</taxon>
        <taxon>metagenomes</taxon>
        <taxon>ecological metagenomes</taxon>
    </lineage>
</organism>
<accession>A0A382EFB3</accession>
<gene>
    <name evidence="1" type="ORF">METZ01_LOCUS202214</name>
</gene>
<sequence length="48" mass="5562">MISRKNWIFFIILISALFRLPLVFAEEEPPQNSVEMLLNSIISLKAEV</sequence>